<evidence type="ECO:0000256" key="1">
    <source>
        <dbReference type="SAM" id="MobiDB-lite"/>
    </source>
</evidence>
<dbReference type="InParanoid" id="A0A0G4H2S8"/>
<dbReference type="VEuPathDB" id="CryptoDB:Vbra_19462"/>
<gene>
    <name evidence="2" type="ORF">Vbra_19462</name>
</gene>
<dbReference type="Proteomes" id="UP000041254">
    <property type="component" value="Unassembled WGS sequence"/>
</dbReference>
<dbReference type="AlphaFoldDB" id="A0A0G4H2S8"/>
<organism evidence="2 3">
    <name type="scientific">Vitrella brassicaformis (strain CCMP3155)</name>
    <dbReference type="NCBI Taxonomy" id="1169540"/>
    <lineage>
        <taxon>Eukaryota</taxon>
        <taxon>Sar</taxon>
        <taxon>Alveolata</taxon>
        <taxon>Colpodellida</taxon>
        <taxon>Vitrellaceae</taxon>
        <taxon>Vitrella</taxon>
    </lineage>
</organism>
<evidence type="ECO:0000313" key="2">
    <source>
        <dbReference type="EMBL" id="CEM37981.1"/>
    </source>
</evidence>
<feature type="region of interest" description="Disordered" evidence="1">
    <location>
        <begin position="56"/>
        <end position="129"/>
    </location>
</feature>
<name>A0A0G4H2S8_VITBC</name>
<protein>
    <submittedName>
        <fullName evidence="2">Uncharacterized protein</fullName>
    </submittedName>
</protein>
<keyword evidence="3" id="KW-1185">Reference proteome</keyword>
<dbReference type="EMBL" id="CDMY01000964">
    <property type="protein sequence ID" value="CEM37981.1"/>
    <property type="molecule type" value="Genomic_DNA"/>
</dbReference>
<accession>A0A0G4H2S8</accession>
<proteinExistence type="predicted"/>
<evidence type="ECO:0000313" key="3">
    <source>
        <dbReference type="Proteomes" id="UP000041254"/>
    </source>
</evidence>
<feature type="compositionally biased region" description="Basic and acidic residues" evidence="1">
    <location>
        <begin position="60"/>
        <end position="70"/>
    </location>
</feature>
<feature type="compositionally biased region" description="Low complexity" evidence="1">
    <location>
        <begin position="74"/>
        <end position="84"/>
    </location>
</feature>
<reference evidence="2 3" key="1">
    <citation type="submission" date="2014-11" db="EMBL/GenBank/DDBJ databases">
        <authorList>
            <person name="Zhu J."/>
            <person name="Qi W."/>
            <person name="Song R."/>
        </authorList>
    </citation>
    <scope>NUCLEOTIDE SEQUENCE [LARGE SCALE GENOMIC DNA]</scope>
</reference>
<sequence>MAIHGFKLERYLSKKLAQPLGSPEEIKCKVCQAAWFAVPAGILFTHFISSAIRKQQRKQRGLDRVLDKRPRPSAPAAVSSARPASPAPSPLPLHHARTTTAFERLRNALAASWTPRPTQHRSAPAPAYD</sequence>